<dbReference type="PANTHER" id="PTHR38454:SF1">
    <property type="entry name" value="INTEGRAL MEMBRANE PROTEIN"/>
    <property type="match status" value="1"/>
</dbReference>
<evidence type="ECO:0000256" key="1">
    <source>
        <dbReference type="SAM" id="Phobius"/>
    </source>
</evidence>
<keyword evidence="1" id="KW-0812">Transmembrane</keyword>
<comment type="caution">
    <text evidence="2">The sequence shown here is derived from an EMBL/GenBank/DDBJ whole genome shotgun (WGS) entry which is preliminary data.</text>
</comment>
<evidence type="ECO:0008006" key="4">
    <source>
        <dbReference type="Google" id="ProtNLM"/>
    </source>
</evidence>
<dbReference type="EMBL" id="MHCX01000008">
    <property type="protein sequence ID" value="OGY30091.1"/>
    <property type="molecule type" value="Genomic_DNA"/>
</dbReference>
<feature type="transmembrane region" description="Helical" evidence="1">
    <location>
        <begin position="623"/>
        <end position="640"/>
    </location>
</feature>
<dbReference type="InterPro" id="IPR018580">
    <property type="entry name" value="Uncharacterised_YfhO"/>
</dbReference>
<evidence type="ECO:0000313" key="3">
    <source>
        <dbReference type="Proteomes" id="UP000177821"/>
    </source>
</evidence>
<gene>
    <name evidence="2" type="ORF">A3J50_03335</name>
</gene>
<accession>A0A1G1WR97</accession>
<name>A0A1G1WR97_9BACT</name>
<feature type="transmembrane region" description="Helical" evidence="1">
    <location>
        <begin position="355"/>
        <end position="374"/>
    </location>
</feature>
<keyword evidence="1" id="KW-1133">Transmembrane helix</keyword>
<feature type="transmembrane region" description="Helical" evidence="1">
    <location>
        <begin position="315"/>
        <end position="335"/>
    </location>
</feature>
<protein>
    <recommendedName>
        <fullName evidence="4">Membrane protein 6-pyruvoyl-tetrahydropterin synthase-related domain-containing protein</fullName>
    </recommendedName>
</protein>
<proteinExistence type="predicted"/>
<evidence type="ECO:0000313" key="2">
    <source>
        <dbReference type="EMBL" id="OGY30091.1"/>
    </source>
</evidence>
<feature type="transmembrane region" description="Helical" evidence="1">
    <location>
        <begin position="12"/>
        <end position="31"/>
    </location>
</feature>
<organism evidence="2 3">
    <name type="scientific">Candidatus Woykebacteria bacterium RIFCSPHIGHO2_02_FULL_43_16b</name>
    <dbReference type="NCBI Taxonomy" id="1802601"/>
    <lineage>
        <taxon>Bacteria</taxon>
        <taxon>Candidatus Woykeibacteriota</taxon>
    </lineage>
</organism>
<feature type="transmembrane region" description="Helical" evidence="1">
    <location>
        <begin position="176"/>
        <end position="209"/>
    </location>
</feature>
<feature type="transmembrane region" description="Helical" evidence="1">
    <location>
        <begin position="381"/>
        <end position="401"/>
    </location>
</feature>
<feature type="transmembrane region" description="Helical" evidence="1">
    <location>
        <begin position="289"/>
        <end position="308"/>
    </location>
</feature>
<feature type="transmembrane region" description="Helical" evidence="1">
    <location>
        <begin position="150"/>
        <end position="170"/>
    </location>
</feature>
<dbReference type="Proteomes" id="UP000177821">
    <property type="component" value="Unassembled WGS sequence"/>
</dbReference>
<sequence length="647" mass="74687">MPLLRKILSLKFYLLLALLVVVFYWPLIANFNSLTFGKDLASNWMFAFYTKYNFWEYGQYALWNHQFLSGFPMDTSNLAAIFYPPHWLFIFLPLKLSFNLLTLAHVYLIGVGVFILCKSEFRLSNKSAFFAAISVMLSPKIFNHNDLGHFNLVESIPWVILSLMFFLKAIRTNKLYFALVSGVFLSLSILVFSIFYIYALFCLGFATLVITSTRLLNKEKFWVPIVHLITSVVFSLGLSGVFLLPFLQFSSLSLRSKLGFWEGAFPSIYKDTLAQLFYLFPHKYHDSETLIYIGVFVLGLALVGLWSFRKRKEVWILGLIAMFSLSVSFGANEIFYKIYYVLLSVFHFMRAPLRIWILFIISMGILSGFGMEYLTTRFSRLKNYLFVGLTVLTLITFVIYAKDYFHLVDYDKEESRLLDIIPNDGNRVYCLNNCLFTPEVMKKGYQLASGGEVVMLKNYYDYVRAAGGYKFDGYSLSVPPYQIFGEESIYFEKQSPNPELLGKLNIKYVVAPYELINPGLKQIGLEGRYFVYENLAVLPRSYLENSLTPLIIKKYTPNEVTVSLTVGQDERLVLADLYYPGWKVFDNGLRKEIEAKDNVVRAVNLEKGTHEVTFRYESDLGKIGLLLSLLSLVFFLGVSYRRLKLRF</sequence>
<dbReference type="AlphaFoldDB" id="A0A1G1WR97"/>
<reference evidence="2 3" key="1">
    <citation type="journal article" date="2016" name="Nat. Commun.">
        <title>Thousands of microbial genomes shed light on interconnected biogeochemical processes in an aquifer system.</title>
        <authorList>
            <person name="Anantharaman K."/>
            <person name="Brown C.T."/>
            <person name="Hug L.A."/>
            <person name="Sharon I."/>
            <person name="Castelle C.J."/>
            <person name="Probst A.J."/>
            <person name="Thomas B.C."/>
            <person name="Singh A."/>
            <person name="Wilkins M.J."/>
            <person name="Karaoz U."/>
            <person name="Brodie E.L."/>
            <person name="Williams K.H."/>
            <person name="Hubbard S.S."/>
            <person name="Banfield J.F."/>
        </authorList>
    </citation>
    <scope>NUCLEOTIDE SEQUENCE [LARGE SCALE GENOMIC DNA]</scope>
</reference>
<keyword evidence="1" id="KW-0472">Membrane</keyword>
<dbReference type="PANTHER" id="PTHR38454">
    <property type="entry name" value="INTEGRAL MEMBRANE PROTEIN-RELATED"/>
    <property type="match status" value="1"/>
</dbReference>
<feature type="transmembrane region" description="Helical" evidence="1">
    <location>
        <begin position="221"/>
        <end position="247"/>
    </location>
</feature>
<feature type="transmembrane region" description="Helical" evidence="1">
    <location>
        <begin position="96"/>
        <end position="117"/>
    </location>
</feature>